<dbReference type="EMBL" id="ADKX01000046">
    <property type="protein sequence ID" value="EFW03426.1"/>
    <property type="molecule type" value="Genomic_DNA"/>
</dbReference>
<dbReference type="RefSeq" id="WP_008790199.1">
    <property type="nucleotide sequence ID" value="NZ_AKCB01000004.1"/>
</dbReference>
<comment type="caution">
    <text evidence="2">The sequence shown here is derived from an EMBL/GenBank/DDBJ whole genome shotgun (WGS) entry which is preliminary data.</text>
</comment>
<dbReference type="AlphaFoldDB" id="E7GEH5"/>
<protein>
    <recommendedName>
        <fullName evidence="1">Schlafen AlbA-2 domain-containing protein</fullName>
    </recommendedName>
</protein>
<dbReference type="GeneID" id="78231378"/>
<dbReference type="Pfam" id="PF04326">
    <property type="entry name" value="SLFN_AlbA_2"/>
    <property type="match status" value="1"/>
</dbReference>
<accession>E7GEH5</accession>
<dbReference type="InterPro" id="IPR038461">
    <property type="entry name" value="Schlafen_AlbA_2_dom_sf"/>
</dbReference>
<name>E7GEH5_9FIRM</name>
<evidence type="ECO:0000259" key="1">
    <source>
        <dbReference type="Pfam" id="PF04326"/>
    </source>
</evidence>
<evidence type="ECO:0000313" key="3">
    <source>
        <dbReference type="Proteomes" id="UP000003157"/>
    </source>
</evidence>
<gene>
    <name evidence="2" type="ORF">HMPREF9488_03117</name>
</gene>
<organism evidence="2 3">
    <name type="scientific">Coprobacillus cateniformis</name>
    <dbReference type="NCBI Taxonomy" id="100884"/>
    <lineage>
        <taxon>Bacteria</taxon>
        <taxon>Bacillati</taxon>
        <taxon>Bacillota</taxon>
        <taxon>Erysipelotrichia</taxon>
        <taxon>Erysipelotrichales</taxon>
        <taxon>Coprobacillaceae</taxon>
        <taxon>Coprobacillus</taxon>
    </lineage>
</organism>
<dbReference type="eggNOG" id="COG2865">
    <property type="taxonomic scope" value="Bacteria"/>
</dbReference>
<dbReference type="STRING" id="100884.GCA_000269565_03625"/>
<keyword evidence="3" id="KW-1185">Reference proteome</keyword>
<reference evidence="2 3" key="1">
    <citation type="submission" date="2010-12" db="EMBL/GenBank/DDBJ databases">
        <title>The Genome Sequence of Coprobacillus sp. strain 29_1.</title>
        <authorList>
            <consortium name="The Broad Institute Genome Sequencing Platform"/>
            <person name="Earl A."/>
            <person name="Ward D."/>
            <person name="Feldgarden M."/>
            <person name="Gevers D."/>
            <person name="Daigneault M."/>
            <person name="Sibley C.D."/>
            <person name="White A."/>
            <person name="Strauss J."/>
            <person name="Allen-Vercoe E."/>
            <person name="Young S.K."/>
            <person name="Zeng Q."/>
            <person name="Gargeya S."/>
            <person name="Fitzgerald M."/>
            <person name="Haas B."/>
            <person name="Abouelleil A."/>
            <person name="Alvarado L."/>
            <person name="Arachchi H.M."/>
            <person name="Berlin A."/>
            <person name="Brown A."/>
            <person name="Chapman S.B."/>
            <person name="Chen Z."/>
            <person name="Dunbar C."/>
            <person name="Freedman E."/>
            <person name="Gearin G."/>
            <person name="Gellesch M."/>
            <person name="Goldberg J."/>
            <person name="Griggs A."/>
            <person name="Gujja S."/>
            <person name="Heilman E."/>
            <person name="Heiman D."/>
            <person name="Howarth C."/>
            <person name="Larson L."/>
            <person name="Lui A."/>
            <person name="MacDonald P.J.P."/>
            <person name="Mehta T."/>
            <person name="Montmayeur A."/>
            <person name="Murphy C."/>
            <person name="Neiman D."/>
            <person name="Pearson M."/>
            <person name="Priest M."/>
            <person name="Roberts A."/>
            <person name="Saif S."/>
            <person name="Shea T."/>
            <person name="Shenoy N."/>
            <person name="Sisk P."/>
            <person name="Stolte C."/>
            <person name="Sykes S."/>
            <person name="White J."/>
            <person name="Yandava C."/>
            <person name="Nusbaum C."/>
            <person name="Birren B."/>
        </authorList>
    </citation>
    <scope>NUCLEOTIDE SEQUENCE [LARGE SCALE GENOMIC DNA]</scope>
    <source>
        <strain evidence="2 3">29_1</strain>
    </source>
</reference>
<feature type="domain" description="Schlafen AlbA-2" evidence="1">
    <location>
        <begin position="22"/>
        <end position="146"/>
    </location>
</feature>
<dbReference type="HOGENOM" id="CLU_039491_1_0_9"/>
<dbReference type="OrthoDB" id="9807907at2"/>
<evidence type="ECO:0000313" key="2">
    <source>
        <dbReference type="EMBL" id="EFW03426.1"/>
    </source>
</evidence>
<proteinExistence type="predicted"/>
<dbReference type="InterPro" id="IPR007421">
    <property type="entry name" value="Schlafen_AlbA_2_dom"/>
</dbReference>
<dbReference type="Gene3D" id="3.30.950.30">
    <property type="entry name" value="Schlafen, AAA domain"/>
    <property type="match status" value="1"/>
</dbReference>
<sequence>MSTLKLYKGADFIDFFIRKGKEGEYWDFKQEWHERIEDLIKDIICFSNTVHNEDCYLIFGISDNLEIVGMRKNRRKQADIIDAISKLHFAGDNYPKVEVDTILYDNIELDVLIIYNTDKTPIYLKNHYGRMKAGCIYVRNGDRNTQNDGNADIDEIENLWKKRLGLTKSHLDYIYDRLENKLEWVENDNYFYNIYRPEYTLQKEYDEIDRPIDEFYSYAMTNESTAFGLLNIYYNYTKLKSYQIVELDARRLSIPTPTPGFIYRDIFQHNFYSYRYYIVNDNKYRLLNFLYDESNPEQNHALRCLQNVVLLYISNEERIQFENYAMENIKDIEKQLQETEDYHYIKTETNKKTQVYKERLRVGIILNKLLKSWRNIT</sequence>
<dbReference type="Proteomes" id="UP000003157">
    <property type="component" value="Unassembled WGS sequence"/>
</dbReference>